<dbReference type="Proteomes" id="UP000001194">
    <property type="component" value="Unassembled WGS sequence"/>
</dbReference>
<protein>
    <submittedName>
        <fullName evidence="1">Predicted protein</fullName>
    </submittedName>
</protein>
<keyword evidence="2" id="KW-1185">Reference proteome</keyword>
<dbReference type="InParanoid" id="B0DDT5"/>
<dbReference type="RefSeq" id="XP_001882201.1">
    <property type="nucleotide sequence ID" value="XM_001882166.1"/>
</dbReference>
<dbReference type="HOGENOM" id="CLU_1378339_0_0_1"/>
<reference evidence="1 2" key="1">
    <citation type="journal article" date="2008" name="Nature">
        <title>The genome of Laccaria bicolor provides insights into mycorrhizal symbiosis.</title>
        <authorList>
            <person name="Martin F."/>
            <person name="Aerts A."/>
            <person name="Ahren D."/>
            <person name="Brun A."/>
            <person name="Danchin E.G.J."/>
            <person name="Duchaussoy F."/>
            <person name="Gibon J."/>
            <person name="Kohler A."/>
            <person name="Lindquist E."/>
            <person name="Pereda V."/>
            <person name="Salamov A."/>
            <person name="Shapiro H.J."/>
            <person name="Wuyts J."/>
            <person name="Blaudez D."/>
            <person name="Buee M."/>
            <person name="Brokstein P."/>
            <person name="Canbaeck B."/>
            <person name="Cohen D."/>
            <person name="Courty P.E."/>
            <person name="Coutinho P.M."/>
            <person name="Delaruelle C."/>
            <person name="Detter J.C."/>
            <person name="Deveau A."/>
            <person name="DiFazio S."/>
            <person name="Duplessis S."/>
            <person name="Fraissinet-Tachet L."/>
            <person name="Lucic E."/>
            <person name="Frey-Klett P."/>
            <person name="Fourrey C."/>
            <person name="Feussner I."/>
            <person name="Gay G."/>
            <person name="Grimwood J."/>
            <person name="Hoegger P.J."/>
            <person name="Jain P."/>
            <person name="Kilaru S."/>
            <person name="Labbe J."/>
            <person name="Lin Y.C."/>
            <person name="Legue V."/>
            <person name="Le Tacon F."/>
            <person name="Marmeisse R."/>
            <person name="Melayah D."/>
            <person name="Montanini B."/>
            <person name="Muratet M."/>
            <person name="Nehls U."/>
            <person name="Niculita-Hirzel H."/>
            <person name="Oudot-Le Secq M.P."/>
            <person name="Peter M."/>
            <person name="Quesneville H."/>
            <person name="Rajashekar B."/>
            <person name="Reich M."/>
            <person name="Rouhier N."/>
            <person name="Schmutz J."/>
            <person name="Yin T."/>
            <person name="Chalot M."/>
            <person name="Henrissat B."/>
            <person name="Kuees U."/>
            <person name="Lucas S."/>
            <person name="Van de Peer Y."/>
            <person name="Podila G.K."/>
            <person name="Polle A."/>
            <person name="Pukkila P.J."/>
            <person name="Richardson P.M."/>
            <person name="Rouze P."/>
            <person name="Sanders I.R."/>
            <person name="Stajich J.E."/>
            <person name="Tunlid A."/>
            <person name="Tuskan G."/>
            <person name="Grigoriev I.V."/>
        </authorList>
    </citation>
    <scope>NUCLEOTIDE SEQUENCE [LARGE SCALE GENOMIC DNA]</scope>
    <source>
        <strain evidence="2">S238N-H82 / ATCC MYA-4686</strain>
    </source>
</reference>
<proteinExistence type="predicted"/>
<accession>B0DDT5</accession>
<dbReference type="GeneID" id="6077739"/>
<evidence type="ECO:0000313" key="2">
    <source>
        <dbReference type="Proteomes" id="UP000001194"/>
    </source>
</evidence>
<dbReference type="KEGG" id="lbc:LACBIDRAFT_328117"/>
<gene>
    <name evidence="1" type="ORF">LACBIDRAFT_328117</name>
</gene>
<sequence>MSNFTTNVEVQKARLPMDFDGTQEKFITWFRTINLYINAHPDIFKEDKAKINLTLSYMTEGLADIWAELYTITHTTTNDKIEFGTWKDFVEELKKFFDTKKAREEALACVTHEKGQLEAYILRFNMLAIQAGFKLEGEEKLATSKLLGIFFARMDVSLCCKIMTRVSWDISTLAEAQDAARKFDAACQKQPLADSPLY</sequence>
<dbReference type="EMBL" id="DS547105">
    <property type="protein sequence ID" value="EDR07270.1"/>
    <property type="molecule type" value="Genomic_DNA"/>
</dbReference>
<dbReference type="OrthoDB" id="3263571at2759"/>
<name>B0DDT5_LACBS</name>
<dbReference type="AlphaFoldDB" id="B0DDT5"/>
<evidence type="ECO:0000313" key="1">
    <source>
        <dbReference type="EMBL" id="EDR07270.1"/>
    </source>
</evidence>
<organism evidence="2">
    <name type="scientific">Laccaria bicolor (strain S238N-H82 / ATCC MYA-4686)</name>
    <name type="common">Bicoloured deceiver</name>
    <name type="synonym">Laccaria laccata var. bicolor</name>
    <dbReference type="NCBI Taxonomy" id="486041"/>
    <lineage>
        <taxon>Eukaryota</taxon>
        <taxon>Fungi</taxon>
        <taxon>Dikarya</taxon>
        <taxon>Basidiomycota</taxon>
        <taxon>Agaricomycotina</taxon>
        <taxon>Agaricomycetes</taxon>
        <taxon>Agaricomycetidae</taxon>
        <taxon>Agaricales</taxon>
        <taxon>Agaricineae</taxon>
        <taxon>Hydnangiaceae</taxon>
        <taxon>Laccaria</taxon>
    </lineage>
</organism>